<evidence type="ECO:0000313" key="2">
    <source>
        <dbReference type="EMBL" id="MPC35463.1"/>
    </source>
</evidence>
<name>A0A5B7ER97_PORTR</name>
<comment type="caution">
    <text evidence="2">The sequence shown here is derived from an EMBL/GenBank/DDBJ whole genome shotgun (WGS) entry which is preliminary data.</text>
</comment>
<dbReference type="EMBL" id="VSRR010003282">
    <property type="protein sequence ID" value="MPC35463.1"/>
    <property type="molecule type" value="Genomic_DNA"/>
</dbReference>
<gene>
    <name evidence="2" type="ORF">E2C01_028887</name>
</gene>
<accession>A0A5B7ER97</accession>
<evidence type="ECO:0000256" key="1">
    <source>
        <dbReference type="SAM" id="MobiDB-lite"/>
    </source>
</evidence>
<evidence type="ECO:0000313" key="3">
    <source>
        <dbReference type="Proteomes" id="UP000324222"/>
    </source>
</evidence>
<protein>
    <submittedName>
        <fullName evidence="2">Uncharacterized protein</fullName>
    </submittedName>
</protein>
<dbReference type="Proteomes" id="UP000324222">
    <property type="component" value="Unassembled WGS sequence"/>
</dbReference>
<dbReference type="AlphaFoldDB" id="A0A5B7ER97"/>
<keyword evidence="3" id="KW-1185">Reference proteome</keyword>
<reference evidence="2 3" key="1">
    <citation type="submission" date="2019-05" db="EMBL/GenBank/DDBJ databases">
        <title>Another draft genome of Portunus trituberculatus and its Hox gene families provides insights of decapod evolution.</title>
        <authorList>
            <person name="Jeong J.-H."/>
            <person name="Song I."/>
            <person name="Kim S."/>
            <person name="Choi T."/>
            <person name="Kim D."/>
            <person name="Ryu S."/>
            <person name="Kim W."/>
        </authorList>
    </citation>
    <scope>NUCLEOTIDE SEQUENCE [LARGE SCALE GENOMIC DNA]</scope>
    <source>
        <tissue evidence="2">Muscle</tissue>
    </source>
</reference>
<sequence length="183" mass="20382">MDRGGGVVVQLSNIVVSVELCAPRPRPPARRLAAAPGHIGPRIFQWVTVHRARVDLGRAMFVRGKGKGWSEIVNGSDEVGHTMRGLAGRGRAQKEDDEPTYLITPHSEPRRRSLHSKSPPERGWEALRVMWCPCRVRCAALTPTKDLAFMPREVRGCNRSRLKCTSPFTVPGWRGSVGRACRR</sequence>
<proteinExistence type="predicted"/>
<feature type="region of interest" description="Disordered" evidence="1">
    <location>
        <begin position="80"/>
        <end position="120"/>
    </location>
</feature>
<organism evidence="2 3">
    <name type="scientific">Portunus trituberculatus</name>
    <name type="common">Swimming crab</name>
    <name type="synonym">Neptunus trituberculatus</name>
    <dbReference type="NCBI Taxonomy" id="210409"/>
    <lineage>
        <taxon>Eukaryota</taxon>
        <taxon>Metazoa</taxon>
        <taxon>Ecdysozoa</taxon>
        <taxon>Arthropoda</taxon>
        <taxon>Crustacea</taxon>
        <taxon>Multicrustacea</taxon>
        <taxon>Malacostraca</taxon>
        <taxon>Eumalacostraca</taxon>
        <taxon>Eucarida</taxon>
        <taxon>Decapoda</taxon>
        <taxon>Pleocyemata</taxon>
        <taxon>Brachyura</taxon>
        <taxon>Eubrachyura</taxon>
        <taxon>Portunoidea</taxon>
        <taxon>Portunidae</taxon>
        <taxon>Portuninae</taxon>
        <taxon>Portunus</taxon>
    </lineage>
</organism>